<proteinExistence type="predicted"/>
<dbReference type="PANTHER" id="PTHR43479">
    <property type="entry name" value="ACREF/ENVCD OPERON REPRESSOR-RELATED"/>
    <property type="match status" value="1"/>
</dbReference>
<keyword evidence="3" id="KW-1185">Reference proteome</keyword>
<sequence length="200" mass="23703">MTAGIAERSVTDAVAQLRSCVFPMLRTRRMDQITCRDVLKVSHVSKSGFYYNYHDLEDLVFDCIRTEIDELTKGVRNYQSWTKAYYLILKYFQEHREEIMNIYFSRYHSDFKREVERYGRMVLEDAVNQNCESMHTKLDPDNENFMVDYYYGVFSGLLYRYVEQGMKKDPEKIVRQCYAMMKGSIPASITALSHQTDLSF</sequence>
<feature type="domain" description="Transcriptional regulator TetR C-terminal Firmicutes type" evidence="1">
    <location>
        <begin position="80"/>
        <end position="183"/>
    </location>
</feature>
<gene>
    <name evidence="2" type="ORF">FYJ51_12430</name>
</gene>
<reference evidence="2 3" key="1">
    <citation type="submission" date="2019-08" db="EMBL/GenBank/DDBJ databases">
        <title>In-depth cultivation of the pig gut microbiome towards novel bacterial diversity and tailored functional studies.</title>
        <authorList>
            <person name="Wylensek D."/>
            <person name="Hitch T.C.A."/>
            <person name="Clavel T."/>
        </authorList>
    </citation>
    <scope>NUCLEOTIDE SEQUENCE [LARGE SCALE GENOMIC DNA]</scope>
    <source>
        <strain evidence="2 3">Oil+RF-744-GAM-WT-6</strain>
    </source>
</reference>
<organism evidence="2 3">
    <name type="scientific">Stecheria intestinalis</name>
    <dbReference type="NCBI Taxonomy" id="2606630"/>
    <lineage>
        <taxon>Bacteria</taxon>
        <taxon>Bacillati</taxon>
        <taxon>Bacillota</taxon>
        <taxon>Erysipelotrichia</taxon>
        <taxon>Erysipelotrichales</taxon>
        <taxon>Erysipelotrichaceae</taxon>
        <taxon>Stecheria</taxon>
    </lineage>
</organism>
<dbReference type="AlphaFoldDB" id="A0A7X2NUG4"/>
<dbReference type="SUPFAM" id="SSF46689">
    <property type="entry name" value="Homeodomain-like"/>
    <property type="match status" value="1"/>
</dbReference>
<dbReference type="InterPro" id="IPR009057">
    <property type="entry name" value="Homeodomain-like_sf"/>
</dbReference>
<dbReference type="Pfam" id="PF14278">
    <property type="entry name" value="TetR_C_8"/>
    <property type="match status" value="1"/>
</dbReference>
<comment type="caution">
    <text evidence="2">The sequence shown here is derived from an EMBL/GenBank/DDBJ whole genome shotgun (WGS) entry which is preliminary data.</text>
</comment>
<dbReference type="RefSeq" id="WP_154505919.1">
    <property type="nucleotide sequence ID" value="NZ_JAQXPC010000015.1"/>
</dbReference>
<evidence type="ECO:0000259" key="1">
    <source>
        <dbReference type="Pfam" id="PF14278"/>
    </source>
</evidence>
<dbReference type="Proteomes" id="UP000461880">
    <property type="component" value="Unassembled WGS sequence"/>
</dbReference>
<evidence type="ECO:0000313" key="3">
    <source>
        <dbReference type="Proteomes" id="UP000461880"/>
    </source>
</evidence>
<name>A0A7X2NUG4_9FIRM</name>
<evidence type="ECO:0000313" key="2">
    <source>
        <dbReference type="EMBL" id="MSS59700.1"/>
    </source>
</evidence>
<accession>A0A7X2NUG4</accession>
<dbReference type="PANTHER" id="PTHR43479:SF11">
    <property type="entry name" value="ACREF_ENVCD OPERON REPRESSOR-RELATED"/>
    <property type="match status" value="1"/>
</dbReference>
<dbReference type="InterPro" id="IPR039532">
    <property type="entry name" value="TetR_C_Firmicutes"/>
</dbReference>
<protein>
    <recommendedName>
        <fullName evidence="1">Transcriptional regulator TetR C-terminal Firmicutes type domain-containing protein</fullName>
    </recommendedName>
</protein>
<dbReference type="EMBL" id="VUMN01000044">
    <property type="protein sequence ID" value="MSS59700.1"/>
    <property type="molecule type" value="Genomic_DNA"/>
</dbReference>
<dbReference type="Gene3D" id="1.10.357.10">
    <property type="entry name" value="Tetracycline Repressor, domain 2"/>
    <property type="match status" value="1"/>
</dbReference>
<dbReference type="InterPro" id="IPR050624">
    <property type="entry name" value="HTH-type_Tx_Regulator"/>
</dbReference>